<dbReference type="InterPro" id="IPR039758">
    <property type="entry name" value="NAGK-like"/>
</dbReference>
<dbReference type="KEGG" id="dpx:DAPPUDRAFT_51732"/>
<accession>E9GKB6</accession>
<dbReference type="PhylomeDB" id="E9GKB6"/>
<keyword evidence="2" id="KW-1185">Reference proteome</keyword>
<dbReference type="GO" id="GO:0045127">
    <property type="term" value="F:N-acetylglucosamine kinase activity"/>
    <property type="evidence" value="ECO:0007669"/>
    <property type="project" value="InterPro"/>
</dbReference>
<sequence length="151" mass="16685">LLEHCHTKSSKALFAGLCAKLANGTKAGDPLCCYIFGEVGRKVIKLLITHNKIYHIKLVVLFLQDLLGEPNGLPITCVGAVWKSFCLMEGGFLEGVNTQPRPIKSLHSLERFTLLQLQLSLAVGATYIGAKFAKIEFLRDYNSKVFFSKTV</sequence>
<organism evidence="1 2">
    <name type="scientific">Daphnia pulex</name>
    <name type="common">Water flea</name>
    <dbReference type="NCBI Taxonomy" id="6669"/>
    <lineage>
        <taxon>Eukaryota</taxon>
        <taxon>Metazoa</taxon>
        <taxon>Ecdysozoa</taxon>
        <taxon>Arthropoda</taxon>
        <taxon>Crustacea</taxon>
        <taxon>Branchiopoda</taxon>
        <taxon>Diplostraca</taxon>
        <taxon>Cladocera</taxon>
        <taxon>Anomopoda</taxon>
        <taxon>Daphniidae</taxon>
        <taxon>Daphnia</taxon>
    </lineage>
</organism>
<dbReference type="PANTHER" id="PTHR12862:SF0">
    <property type="entry name" value="N-ACETYL-D-GLUCOSAMINE KINASE"/>
    <property type="match status" value="1"/>
</dbReference>
<dbReference type="InParanoid" id="E9GKB6"/>
<gene>
    <name evidence="1" type="ORF">DAPPUDRAFT_51732</name>
</gene>
<dbReference type="InterPro" id="IPR043129">
    <property type="entry name" value="ATPase_NBD"/>
</dbReference>
<dbReference type="Proteomes" id="UP000000305">
    <property type="component" value="Unassembled WGS sequence"/>
</dbReference>
<evidence type="ECO:0000313" key="1">
    <source>
        <dbReference type="EMBL" id="EFX80087.1"/>
    </source>
</evidence>
<dbReference type="STRING" id="6669.E9GKB6"/>
<dbReference type="SUPFAM" id="SSF53067">
    <property type="entry name" value="Actin-like ATPase domain"/>
    <property type="match status" value="1"/>
</dbReference>
<name>E9GKB6_DAPPU</name>
<protein>
    <submittedName>
        <fullName evidence="1">Uncharacterized protein</fullName>
    </submittedName>
</protein>
<proteinExistence type="predicted"/>
<dbReference type="PANTHER" id="PTHR12862">
    <property type="entry name" value="BADF TYPE ATPASE DOMAIN-CONTAINING PROTEIN"/>
    <property type="match status" value="1"/>
</dbReference>
<dbReference type="OMA" id="SAFCISH"/>
<dbReference type="OrthoDB" id="311172at2759"/>
<feature type="non-terminal residue" evidence="1">
    <location>
        <position position="151"/>
    </location>
</feature>
<evidence type="ECO:0000313" key="2">
    <source>
        <dbReference type="Proteomes" id="UP000000305"/>
    </source>
</evidence>
<dbReference type="EMBL" id="GL732549">
    <property type="protein sequence ID" value="EFX80087.1"/>
    <property type="molecule type" value="Genomic_DNA"/>
</dbReference>
<dbReference type="eggNOG" id="KOG1794">
    <property type="taxonomic scope" value="Eukaryota"/>
</dbReference>
<reference evidence="1 2" key="1">
    <citation type="journal article" date="2011" name="Science">
        <title>The ecoresponsive genome of Daphnia pulex.</title>
        <authorList>
            <person name="Colbourne J.K."/>
            <person name="Pfrender M.E."/>
            <person name="Gilbert D."/>
            <person name="Thomas W.K."/>
            <person name="Tucker A."/>
            <person name="Oakley T.H."/>
            <person name="Tokishita S."/>
            <person name="Aerts A."/>
            <person name="Arnold G.J."/>
            <person name="Basu M.K."/>
            <person name="Bauer D.J."/>
            <person name="Caceres C.E."/>
            <person name="Carmel L."/>
            <person name="Casola C."/>
            <person name="Choi J.H."/>
            <person name="Detter J.C."/>
            <person name="Dong Q."/>
            <person name="Dusheyko S."/>
            <person name="Eads B.D."/>
            <person name="Frohlich T."/>
            <person name="Geiler-Samerotte K.A."/>
            <person name="Gerlach D."/>
            <person name="Hatcher P."/>
            <person name="Jogdeo S."/>
            <person name="Krijgsveld J."/>
            <person name="Kriventseva E.V."/>
            <person name="Kultz D."/>
            <person name="Laforsch C."/>
            <person name="Lindquist E."/>
            <person name="Lopez J."/>
            <person name="Manak J.R."/>
            <person name="Muller J."/>
            <person name="Pangilinan J."/>
            <person name="Patwardhan R.P."/>
            <person name="Pitluck S."/>
            <person name="Pritham E.J."/>
            <person name="Rechtsteiner A."/>
            <person name="Rho M."/>
            <person name="Rogozin I.B."/>
            <person name="Sakarya O."/>
            <person name="Salamov A."/>
            <person name="Schaack S."/>
            <person name="Shapiro H."/>
            <person name="Shiga Y."/>
            <person name="Skalitzky C."/>
            <person name="Smith Z."/>
            <person name="Souvorov A."/>
            <person name="Sung W."/>
            <person name="Tang Z."/>
            <person name="Tsuchiya D."/>
            <person name="Tu H."/>
            <person name="Vos H."/>
            <person name="Wang M."/>
            <person name="Wolf Y.I."/>
            <person name="Yamagata H."/>
            <person name="Yamada T."/>
            <person name="Ye Y."/>
            <person name="Shaw J.R."/>
            <person name="Andrews J."/>
            <person name="Crease T.J."/>
            <person name="Tang H."/>
            <person name="Lucas S.M."/>
            <person name="Robertson H.M."/>
            <person name="Bork P."/>
            <person name="Koonin E.V."/>
            <person name="Zdobnov E.M."/>
            <person name="Grigoriev I.V."/>
            <person name="Lynch M."/>
            <person name="Boore J.L."/>
        </authorList>
    </citation>
    <scope>NUCLEOTIDE SEQUENCE [LARGE SCALE GENOMIC DNA]</scope>
</reference>
<dbReference type="Gene3D" id="3.30.420.40">
    <property type="match status" value="1"/>
</dbReference>
<dbReference type="AlphaFoldDB" id="E9GKB6"/>
<dbReference type="HOGENOM" id="CLU_1735987_0_0_1"/>